<dbReference type="Proteomes" id="UP000700732">
    <property type="component" value="Unassembled WGS sequence"/>
</dbReference>
<proteinExistence type="predicted"/>
<gene>
    <name evidence="1" type="ORF">FH603_5337</name>
</gene>
<protein>
    <submittedName>
        <fullName evidence="1">Uncharacterized protein</fullName>
    </submittedName>
</protein>
<organism evidence="1 2">
    <name type="scientific">Spirosoma utsteinense</name>
    <dbReference type="NCBI Taxonomy" id="2585773"/>
    <lineage>
        <taxon>Bacteria</taxon>
        <taxon>Pseudomonadati</taxon>
        <taxon>Bacteroidota</taxon>
        <taxon>Cytophagia</taxon>
        <taxon>Cytophagales</taxon>
        <taxon>Cytophagaceae</taxon>
        <taxon>Spirosoma</taxon>
    </lineage>
</organism>
<comment type="caution">
    <text evidence="1">The sequence shown here is derived from an EMBL/GenBank/DDBJ whole genome shotgun (WGS) entry which is preliminary data.</text>
</comment>
<accession>A0ABR6WE35</accession>
<keyword evidence="2" id="KW-1185">Reference proteome</keyword>
<name>A0ABR6WE35_9BACT</name>
<sequence>MMSVKRTRPGYQLDVGAGKQRLYVVRRCGLSQGFEEAAFISLLLRGKKTAE</sequence>
<reference evidence="1 2" key="1">
    <citation type="submission" date="2019-06" db="EMBL/GenBank/DDBJ databases">
        <title>Spirosoma utsteinense sp. nov. isolated from Antarctic ice-free soils.</title>
        <authorList>
            <person name="Tahon G."/>
        </authorList>
    </citation>
    <scope>NUCLEOTIDE SEQUENCE [LARGE SCALE GENOMIC DNA]</scope>
    <source>
        <strain evidence="1 2">LMG 31447</strain>
    </source>
</reference>
<dbReference type="RefSeq" id="WP_186741676.1">
    <property type="nucleotide sequence ID" value="NZ_VFIA01000060.1"/>
</dbReference>
<evidence type="ECO:0000313" key="2">
    <source>
        <dbReference type="Proteomes" id="UP000700732"/>
    </source>
</evidence>
<evidence type="ECO:0000313" key="1">
    <source>
        <dbReference type="EMBL" id="MBC3794805.1"/>
    </source>
</evidence>
<dbReference type="EMBL" id="VFIA01000060">
    <property type="protein sequence ID" value="MBC3794805.1"/>
    <property type="molecule type" value="Genomic_DNA"/>
</dbReference>